<dbReference type="Gene3D" id="1.10.510.10">
    <property type="entry name" value="Transferase(Phosphotransferase) domain 1"/>
    <property type="match status" value="1"/>
</dbReference>
<dbReference type="SMART" id="SM00220">
    <property type="entry name" value="S_TKc"/>
    <property type="match status" value="1"/>
</dbReference>
<proteinExistence type="inferred from homology"/>
<dbReference type="InterPro" id="IPR000719">
    <property type="entry name" value="Prot_kinase_dom"/>
</dbReference>
<sequence>MATDDENKDLTPDRLEVVESVINLLKLQRKYDVMEGLGSGTYGDVLKMFDPESETTFAAKIVTHKMITEAESLLWPTLDHPNIVPLTEFIDLSLIKAAVYIMPIQATSLRAKLIEREFRLQVDALDQVKKWLLQTLCGLEYLHSRDLVHLDVKEDNVLISQSSTAKLCDFTCLNKATKPIRSAKVGSPFMYKPPEAFYLEGTVEGKPCDLWAFGIMTIEILADFFLANNLPQIEHNWLMDVHPILHEILQEQTFKTYFEVTFPNVQKNEDKDAMMALGFVHSFLKMDPSERATSFQAKEHPFLVGGSDVEITTDDIWNNDLYMGATEFDDTFISSFDESDLSNEHVSNDGSDFFFEDFYLMENENQNFKNKNQAQEPKTTKSFRNTKSKSASEENGIDIKYGLEEQALDSETSQTPSKFLDDSEATLAESTNGYTAENGILVSEMILNLRLRIRKLFENPLKVYDENAQIKEDSICPYGTLNHKTNYPESDHVPVTQKVQKLRQRIKQLAETFEPIEEKTKKCCLKVNISKFSSYAAVGEAAEKLEISILEVNVKSLEVQLVGQNSAEPKLPVDSNFATSLQIQGRRRRFIGGIQSKCLSVLKFCCPCMKTKNSSRKA</sequence>
<organism evidence="10 11">
    <name type="scientific">Oedothorax gibbosus</name>
    <dbReference type="NCBI Taxonomy" id="931172"/>
    <lineage>
        <taxon>Eukaryota</taxon>
        <taxon>Metazoa</taxon>
        <taxon>Ecdysozoa</taxon>
        <taxon>Arthropoda</taxon>
        <taxon>Chelicerata</taxon>
        <taxon>Arachnida</taxon>
        <taxon>Araneae</taxon>
        <taxon>Araneomorphae</taxon>
        <taxon>Entelegynae</taxon>
        <taxon>Araneoidea</taxon>
        <taxon>Linyphiidae</taxon>
        <taxon>Erigoninae</taxon>
        <taxon>Oedothorax</taxon>
    </lineage>
</organism>
<dbReference type="GO" id="GO:0005524">
    <property type="term" value="F:ATP binding"/>
    <property type="evidence" value="ECO:0007669"/>
    <property type="project" value="UniProtKB-UniRule"/>
</dbReference>
<keyword evidence="2" id="KW-0723">Serine/threonine-protein kinase</keyword>
<reference evidence="10 11" key="1">
    <citation type="journal article" date="2022" name="Nat. Ecol. Evol.">
        <title>A masculinizing supergene underlies an exaggerated male reproductive morph in a spider.</title>
        <authorList>
            <person name="Hendrickx F."/>
            <person name="De Corte Z."/>
            <person name="Sonet G."/>
            <person name="Van Belleghem S.M."/>
            <person name="Kostlbacher S."/>
            <person name="Vangestel C."/>
        </authorList>
    </citation>
    <scope>NUCLEOTIDE SEQUENCE [LARGE SCALE GENOMIC DNA]</scope>
    <source>
        <strain evidence="10">W744_W776</strain>
    </source>
</reference>
<keyword evidence="5" id="KW-0418">Kinase</keyword>
<dbReference type="PANTHER" id="PTHR24056:SF111">
    <property type="entry name" value="CYCLIN-DEPENDENT KINASE-LIKE 5"/>
    <property type="match status" value="1"/>
</dbReference>
<evidence type="ECO:0000256" key="2">
    <source>
        <dbReference type="ARBA" id="ARBA00022527"/>
    </source>
</evidence>
<dbReference type="PANTHER" id="PTHR24056">
    <property type="entry name" value="CELL DIVISION PROTEIN KINASE"/>
    <property type="match status" value="1"/>
</dbReference>
<keyword evidence="6 7" id="KW-0067">ATP-binding</keyword>
<evidence type="ECO:0000256" key="3">
    <source>
        <dbReference type="ARBA" id="ARBA00022679"/>
    </source>
</evidence>
<dbReference type="InterPro" id="IPR050108">
    <property type="entry name" value="CDK"/>
</dbReference>
<name>A0AAV6U992_9ARAC</name>
<dbReference type="InterPro" id="IPR011009">
    <property type="entry name" value="Kinase-like_dom_sf"/>
</dbReference>
<keyword evidence="3" id="KW-0808">Transferase</keyword>
<dbReference type="AlphaFoldDB" id="A0AAV6U992"/>
<dbReference type="EMBL" id="JAFNEN010000557">
    <property type="protein sequence ID" value="KAG8180662.1"/>
    <property type="molecule type" value="Genomic_DNA"/>
</dbReference>
<keyword evidence="4 7" id="KW-0547">Nucleotide-binding</keyword>
<dbReference type="GO" id="GO:0005634">
    <property type="term" value="C:nucleus"/>
    <property type="evidence" value="ECO:0007669"/>
    <property type="project" value="TreeGrafter"/>
</dbReference>
<dbReference type="Proteomes" id="UP000827092">
    <property type="component" value="Unassembled WGS sequence"/>
</dbReference>
<accession>A0AAV6U992</accession>
<feature type="binding site" evidence="7">
    <location>
        <position position="60"/>
    </location>
    <ligand>
        <name>ATP</name>
        <dbReference type="ChEBI" id="CHEBI:30616"/>
    </ligand>
</feature>
<evidence type="ECO:0000256" key="7">
    <source>
        <dbReference type="PROSITE-ProRule" id="PRU10141"/>
    </source>
</evidence>
<feature type="compositionally biased region" description="Polar residues" evidence="8">
    <location>
        <begin position="380"/>
        <end position="389"/>
    </location>
</feature>
<evidence type="ECO:0000259" key="9">
    <source>
        <dbReference type="PROSITE" id="PS50011"/>
    </source>
</evidence>
<evidence type="ECO:0000313" key="11">
    <source>
        <dbReference type="Proteomes" id="UP000827092"/>
    </source>
</evidence>
<evidence type="ECO:0000256" key="4">
    <source>
        <dbReference type="ARBA" id="ARBA00022741"/>
    </source>
</evidence>
<dbReference type="Pfam" id="PF00069">
    <property type="entry name" value="Pkinase"/>
    <property type="match status" value="1"/>
</dbReference>
<evidence type="ECO:0000256" key="6">
    <source>
        <dbReference type="ARBA" id="ARBA00022840"/>
    </source>
</evidence>
<keyword evidence="11" id="KW-1185">Reference proteome</keyword>
<dbReference type="SUPFAM" id="SSF56112">
    <property type="entry name" value="Protein kinase-like (PK-like)"/>
    <property type="match status" value="1"/>
</dbReference>
<evidence type="ECO:0000256" key="5">
    <source>
        <dbReference type="ARBA" id="ARBA00022777"/>
    </source>
</evidence>
<evidence type="ECO:0000313" key="10">
    <source>
        <dbReference type="EMBL" id="KAG8180662.1"/>
    </source>
</evidence>
<feature type="domain" description="Protein kinase" evidence="9">
    <location>
        <begin position="31"/>
        <end position="303"/>
    </location>
</feature>
<comment type="caution">
    <text evidence="10">The sequence shown here is derived from an EMBL/GenBank/DDBJ whole genome shotgun (WGS) entry which is preliminary data.</text>
</comment>
<gene>
    <name evidence="10" type="ORF">JTE90_020888</name>
</gene>
<evidence type="ECO:0000256" key="1">
    <source>
        <dbReference type="ARBA" id="ARBA00006485"/>
    </source>
</evidence>
<protein>
    <recommendedName>
        <fullName evidence="9">Protein kinase domain-containing protein</fullName>
    </recommendedName>
</protein>
<evidence type="ECO:0000256" key="8">
    <source>
        <dbReference type="SAM" id="MobiDB-lite"/>
    </source>
</evidence>
<feature type="region of interest" description="Disordered" evidence="8">
    <location>
        <begin position="368"/>
        <end position="396"/>
    </location>
</feature>
<dbReference type="InterPro" id="IPR017441">
    <property type="entry name" value="Protein_kinase_ATP_BS"/>
</dbReference>
<comment type="similarity">
    <text evidence="1">Belongs to the protein kinase superfamily. CMGC Ser/Thr protein kinase family. CDC2/CDKX subfamily.</text>
</comment>
<dbReference type="InterPro" id="IPR008271">
    <property type="entry name" value="Ser/Thr_kinase_AS"/>
</dbReference>
<dbReference type="Gene3D" id="3.30.200.20">
    <property type="entry name" value="Phosphorylase Kinase, domain 1"/>
    <property type="match status" value="1"/>
</dbReference>
<dbReference type="PROSITE" id="PS00107">
    <property type="entry name" value="PROTEIN_KINASE_ATP"/>
    <property type="match status" value="1"/>
</dbReference>
<dbReference type="PROSITE" id="PS00108">
    <property type="entry name" value="PROTEIN_KINASE_ST"/>
    <property type="match status" value="1"/>
</dbReference>
<dbReference type="PROSITE" id="PS50011">
    <property type="entry name" value="PROTEIN_KINASE_DOM"/>
    <property type="match status" value="1"/>
</dbReference>
<dbReference type="GO" id="GO:0004674">
    <property type="term" value="F:protein serine/threonine kinase activity"/>
    <property type="evidence" value="ECO:0007669"/>
    <property type="project" value="UniProtKB-KW"/>
</dbReference>